<reference evidence="1" key="1">
    <citation type="submission" date="2021-02" db="EMBL/GenBank/DDBJ databases">
        <authorList>
            <person name="Dougan E. K."/>
            <person name="Rhodes N."/>
            <person name="Thang M."/>
            <person name="Chan C."/>
        </authorList>
    </citation>
    <scope>NUCLEOTIDE SEQUENCE</scope>
</reference>
<dbReference type="Proteomes" id="UP000654075">
    <property type="component" value="Unassembled WGS sequence"/>
</dbReference>
<gene>
    <name evidence="1" type="ORF">PGLA1383_LOCUS27722</name>
</gene>
<organism evidence="1 2">
    <name type="scientific">Polarella glacialis</name>
    <name type="common">Dinoflagellate</name>
    <dbReference type="NCBI Taxonomy" id="89957"/>
    <lineage>
        <taxon>Eukaryota</taxon>
        <taxon>Sar</taxon>
        <taxon>Alveolata</taxon>
        <taxon>Dinophyceae</taxon>
        <taxon>Suessiales</taxon>
        <taxon>Suessiaceae</taxon>
        <taxon>Polarella</taxon>
    </lineage>
</organism>
<keyword evidence="2" id="KW-1185">Reference proteome</keyword>
<evidence type="ECO:0000313" key="1">
    <source>
        <dbReference type="EMBL" id="CAE8609903.1"/>
    </source>
</evidence>
<comment type="caution">
    <text evidence="1">The sequence shown here is derived from an EMBL/GenBank/DDBJ whole genome shotgun (WGS) entry which is preliminary data.</text>
</comment>
<sequence length="188" mass="21677">MVEFEYDMSRWKNAKVWSSGPVEDWDSAQAATGSVPIHPRDMLDYHGLRDMWPRDLYSRACCLTGDTHLEVIRLQEELKFHFYYTGVDPEDGKSDPRQWLCLVVYDKRNWPGIARGLLGLRIDLSSSAEEQVSKDSEDLAIQMMLRSSDAWVTFCDPWLKKPISVPEGAFRPGTVYHHKDHDLQSMGL</sequence>
<evidence type="ECO:0000313" key="2">
    <source>
        <dbReference type="Proteomes" id="UP000654075"/>
    </source>
</evidence>
<protein>
    <submittedName>
        <fullName evidence="1">Uncharacterized protein</fullName>
    </submittedName>
</protein>
<dbReference type="AlphaFoldDB" id="A0A813FBL9"/>
<name>A0A813FBL9_POLGL</name>
<accession>A0A813FBL9</accession>
<dbReference type="OrthoDB" id="406823at2759"/>
<proteinExistence type="predicted"/>
<dbReference type="EMBL" id="CAJNNV010024443">
    <property type="protein sequence ID" value="CAE8609903.1"/>
    <property type="molecule type" value="Genomic_DNA"/>
</dbReference>